<feature type="region of interest" description="Disordered" evidence="1">
    <location>
        <begin position="1"/>
        <end position="20"/>
    </location>
</feature>
<accession>A0A1B2DMA2</accession>
<gene>
    <name evidence="3" type="ORF">BBD42_21945</name>
</gene>
<dbReference type="RefSeq" id="WP_099519917.1">
    <property type="nucleotide sequence ID" value="NZ_CP016808.1"/>
</dbReference>
<protein>
    <submittedName>
        <fullName evidence="3">Uncharacterized protein</fullName>
    </submittedName>
</protein>
<proteinExistence type="predicted"/>
<evidence type="ECO:0000313" key="3">
    <source>
        <dbReference type="EMBL" id="ANY68838.1"/>
    </source>
</evidence>
<reference evidence="3" key="1">
    <citation type="submission" date="2016-08" db="EMBL/GenBank/DDBJ databases">
        <title>Complete Genome Seqeunce of Paenibacillus sp. BIHB 4019 from tea rhizoplane.</title>
        <authorList>
            <person name="Thakur R."/>
            <person name="Swarnkar M.K."/>
            <person name="Gulati A."/>
        </authorList>
    </citation>
    <scope>NUCLEOTIDE SEQUENCE [LARGE SCALE GENOMIC DNA]</scope>
    <source>
        <strain evidence="3">BIHB4019</strain>
    </source>
</reference>
<dbReference type="EMBL" id="CP016808">
    <property type="protein sequence ID" value="ANY68838.1"/>
    <property type="molecule type" value="Genomic_DNA"/>
</dbReference>
<organism evidence="3">
    <name type="scientific">Paenibacillus sp. BIHB 4019</name>
    <dbReference type="NCBI Taxonomy" id="1870819"/>
    <lineage>
        <taxon>Bacteria</taxon>
        <taxon>Bacillati</taxon>
        <taxon>Bacillota</taxon>
        <taxon>Bacilli</taxon>
        <taxon>Bacillales</taxon>
        <taxon>Paenibacillaceae</taxon>
        <taxon>Paenibacillus</taxon>
    </lineage>
</organism>
<keyword evidence="2" id="KW-0812">Transmembrane</keyword>
<evidence type="ECO:0000256" key="1">
    <source>
        <dbReference type="SAM" id="MobiDB-lite"/>
    </source>
</evidence>
<dbReference type="AlphaFoldDB" id="A0A1B2DMA2"/>
<evidence type="ECO:0000256" key="2">
    <source>
        <dbReference type="SAM" id="Phobius"/>
    </source>
</evidence>
<sequence length="76" mass="7904">MARASGQSRKRQEGQASGQSFSVSFDKIGKGLGIVAAALLIACLLAQTALQSSTVRHLLSGAERMEGTRLQGQVSS</sequence>
<name>A0A1B2DMA2_9BACL</name>
<keyword evidence="2" id="KW-1133">Transmembrane helix</keyword>
<feature type="transmembrane region" description="Helical" evidence="2">
    <location>
        <begin position="31"/>
        <end position="50"/>
    </location>
</feature>
<keyword evidence="2" id="KW-0472">Membrane</keyword>